<comment type="caution">
    <text evidence="2">The sequence shown here is derived from an EMBL/GenBank/DDBJ whole genome shotgun (WGS) entry which is preliminary data.</text>
</comment>
<accession>A0AAE4CEF0</accession>
<feature type="compositionally biased region" description="Basic and acidic residues" evidence="1">
    <location>
        <begin position="68"/>
        <end position="78"/>
    </location>
</feature>
<protein>
    <recommendedName>
        <fullName evidence="4">Antitoxin</fullName>
    </recommendedName>
</protein>
<feature type="region of interest" description="Disordered" evidence="1">
    <location>
        <begin position="54"/>
        <end position="78"/>
    </location>
</feature>
<evidence type="ECO:0000313" key="2">
    <source>
        <dbReference type="EMBL" id="MDR7281053.1"/>
    </source>
</evidence>
<dbReference type="RefSeq" id="WP_310375975.1">
    <property type="nucleotide sequence ID" value="NZ_JAVDYB010000001.1"/>
</dbReference>
<name>A0AAE4CEF0_9ACTN</name>
<gene>
    <name evidence="2" type="ORF">J2S41_007831</name>
</gene>
<sequence>MATTVTTDDVLEALLRQARERGESLQEPLLLLITRQASISRSRELIADIRRELASTGGGGPDAPDAADIIRRERRGDY</sequence>
<keyword evidence="3" id="KW-1185">Reference proteome</keyword>
<dbReference type="EMBL" id="JAVDYB010000001">
    <property type="protein sequence ID" value="MDR7281053.1"/>
    <property type="molecule type" value="Genomic_DNA"/>
</dbReference>
<dbReference type="Proteomes" id="UP001183643">
    <property type="component" value="Unassembled WGS sequence"/>
</dbReference>
<reference evidence="2" key="1">
    <citation type="submission" date="2023-07" db="EMBL/GenBank/DDBJ databases">
        <title>Sequencing the genomes of 1000 actinobacteria strains.</title>
        <authorList>
            <person name="Klenk H.-P."/>
        </authorList>
    </citation>
    <scope>NUCLEOTIDE SEQUENCE</scope>
    <source>
        <strain evidence="2">DSM 44707</strain>
    </source>
</reference>
<evidence type="ECO:0000256" key="1">
    <source>
        <dbReference type="SAM" id="MobiDB-lite"/>
    </source>
</evidence>
<organism evidence="2 3">
    <name type="scientific">Catenuloplanes atrovinosus</name>
    <dbReference type="NCBI Taxonomy" id="137266"/>
    <lineage>
        <taxon>Bacteria</taxon>
        <taxon>Bacillati</taxon>
        <taxon>Actinomycetota</taxon>
        <taxon>Actinomycetes</taxon>
        <taxon>Micromonosporales</taxon>
        <taxon>Micromonosporaceae</taxon>
        <taxon>Catenuloplanes</taxon>
    </lineage>
</organism>
<dbReference type="AlphaFoldDB" id="A0AAE4CEF0"/>
<evidence type="ECO:0000313" key="3">
    <source>
        <dbReference type="Proteomes" id="UP001183643"/>
    </source>
</evidence>
<proteinExistence type="predicted"/>
<evidence type="ECO:0008006" key="4">
    <source>
        <dbReference type="Google" id="ProtNLM"/>
    </source>
</evidence>